<protein>
    <recommendedName>
        <fullName evidence="4">40-residue YVTN family beta-propeller repeat-containing protein</fullName>
    </recommendedName>
</protein>
<dbReference type="PANTHER" id="PTHR47197:SF3">
    <property type="entry name" value="DIHYDRO-HEME D1 DEHYDROGENASE"/>
    <property type="match status" value="1"/>
</dbReference>
<evidence type="ECO:0000313" key="3">
    <source>
        <dbReference type="Proteomes" id="UP001257627"/>
    </source>
</evidence>
<name>A0ABU3UDV5_9ACTN</name>
<gene>
    <name evidence="2" type="ORF">PU648_06285</name>
</gene>
<dbReference type="PANTHER" id="PTHR47197">
    <property type="entry name" value="PROTEIN NIRF"/>
    <property type="match status" value="1"/>
</dbReference>
<keyword evidence="1" id="KW-0732">Signal</keyword>
<keyword evidence="3" id="KW-1185">Reference proteome</keyword>
<dbReference type="InterPro" id="IPR015943">
    <property type="entry name" value="WD40/YVTN_repeat-like_dom_sf"/>
</dbReference>
<comment type="caution">
    <text evidence="2">The sequence shown here is derived from an EMBL/GenBank/DDBJ whole genome shotgun (WGS) entry which is preliminary data.</text>
</comment>
<evidence type="ECO:0000313" key="2">
    <source>
        <dbReference type="EMBL" id="MDU8991985.1"/>
    </source>
</evidence>
<evidence type="ECO:0000256" key="1">
    <source>
        <dbReference type="SAM" id="SignalP"/>
    </source>
</evidence>
<dbReference type="RefSeq" id="WP_143610328.1">
    <property type="nucleotide sequence ID" value="NZ_CP107955.1"/>
</dbReference>
<sequence>MRIHKRTAVAMAAALIGSLTLIGAGTVTATAEETSVALPSASFRDIVVDGVHDRVFVSDPTGGSIVVTDYAGAVVQQITAEEGAAGLVLSADSRKLYVALSTVGAIAEIDTATLTETNRYPTGADTSPQSLAMAGGKLWFGYTVGSSGGIGSLDVASPAPAATVVPSGRYWYYAPALASSPADPNVLVAGEEGVSPATLAVYDTATGGLQKRTERLFTSSPSISYLNDFAVTADGQNIVVAANNPNDHQIVRLSDLSSNGSYSSWQFPNAVAVATDGTVATGASGDFVKTYRPGSTWPSFHEYAVNDLQRDGLAWAPDENRLFAITGLSYGSAPTLHVLPDAGKLDTTLSFQAPATSRKGKDLTITGWLSAAEPLPAGTTVEVTRTDAEHPSGTPVGTFSISTATGEFMFTEQPRETGDITYTATYKGDGQHMPATTQTTVTITK</sequence>
<feature type="chain" id="PRO_5046787798" description="40-residue YVTN family beta-propeller repeat-containing protein" evidence="1">
    <location>
        <begin position="30"/>
        <end position="445"/>
    </location>
</feature>
<dbReference type="Gene3D" id="2.130.10.10">
    <property type="entry name" value="YVTN repeat-like/Quinoprotein amine dehydrogenase"/>
    <property type="match status" value="1"/>
</dbReference>
<proteinExistence type="predicted"/>
<dbReference type="EMBL" id="JARAKF010000001">
    <property type="protein sequence ID" value="MDU8991985.1"/>
    <property type="molecule type" value="Genomic_DNA"/>
</dbReference>
<dbReference type="InterPro" id="IPR051200">
    <property type="entry name" value="Host-pathogen_enzymatic-act"/>
</dbReference>
<dbReference type="SUPFAM" id="SSF63825">
    <property type="entry name" value="YWTD domain"/>
    <property type="match status" value="1"/>
</dbReference>
<organism evidence="2 3">
    <name type="scientific">Streptomyces mirabilis</name>
    <dbReference type="NCBI Taxonomy" id="68239"/>
    <lineage>
        <taxon>Bacteria</taxon>
        <taxon>Bacillati</taxon>
        <taxon>Actinomycetota</taxon>
        <taxon>Actinomycetes</taxon>
        <taxon>Kitasatosporales</taxon>
        <taxon>Streptomycetaceae</taxon>
        <taxon>Streptomyces</taxon>
    </lineage>
</organism>
<dbReference type="Proteomes" id="UP001257627">
    <property type="component" value="Unassembled WGS sequence"/>
</dbReference>
<accession>A0ABU3UDV5</accession>
<reference evidence="2 3" key="1">
    <citation type="submission" date="2023-02" db="EMBL/GenBank/DDBJ databases">
        <authorList>
            <person name="Maleckis M."/>
        </authorList>
    </citation>
    <scope>NUCLEOTIDE SEQUENCE [LARGE SCALE GENOMIC DNA]</scope>
    <source>
        <strain evidence="2 3">P8-A2</strain>
    </source>
</reference>
<feature type="signal peptide" evidence="1">
    <location>
        <begin position="1"/>
        <end position="29"/>
    </location>
</feature>
<evidence type="ECO:0008006" key="4">
    <source>
        <dbReference type="Google" id="ProtNLM"/>
    </source>
</evidence>